<dbReference type="GO" id="GO:0005634">
    <property type="term" value="C:nucleus"/>
    <property type="evidence" value="ECO:0007669"/>
    <property type="project" value="TreeGrafter"/>
</dbReference>
<keyword evidence="4 8" id="KW-0862">Zinc</keyword>
<protein>
    <recommendedName>
        <fullName evidence="10">Deacetylase sirtuin-type domain-containing protein</fullName>
    </recommendedName>
</protein>
<evidence type="ECO:0000256" key="2">
    <source>
        <dbReference type="ARBA" id="ARBA00022679"/>
    </source>
</evidence>
<reference evidence="11" key="1">
    <citation type="submission" date="2022-01" db="UniProtKB">
        <authorList>
            <consortium name="EnsemblMetazoa"/>
        </authorList>
    </citation>
    <scope>IDENTIFICATION</scope>
</reference>
<accession>A0A8I6RLD5</accession>
<evidence type="ECO:0000256" key="7">
    <source>
        <dbReference type="ARBA" id="ARBA00048905"/>
    </source>
</evidence>
<dbReference type="GO" id="GO:0046872">
    <property type="term" value="F:metal ion binding"/>
    <property type="evidence" value="ECO:0007669"/>
    <property type="project" value="UniProtKB-KW"/>
</dbReference>
<dbReference type="InterPro" id="IPR029035">
    <property type="entry name" value="DHS-like_NAD/FAD-binding_dom"/>
</dbReference>
<dbReference type="OrthoDB" id="420264at2759"/>
<evidence type="ECO:0000256" key="3">
    <source>
        <dbReference type="ARBA" id="ARBA00022723"/>
    </source>
</evidence>
<sequence>MLSKRNKPFKNCCQKSSNRMESSEKSPDKNEDMGNKSSKSKENKSDVHVEKLESISKDMAGREKEKKDSSRTLEEQLASLKISSVDESTLSNLSSLAEKLKMNQFKNVVTLVGAGISTSAGIPDFRSPGTGLYDNLKKFNLPYSEAIFELDYFQEKPEPFFQLARDLMPGTFKPTKSHYFIKLLEEKGILLRHYTQNIDGLERLAGVSPEKMIEAHGTFYTSHCTNCSKEYSFDWMKNAISAKPVPLCEKCHHVVKPDIIFFGENLPVEFFVKAQKDFPKCDLLIIMGSSLSVQPVASLVTRVGKKCPRLIINKGKVGESLGISFKGSSKDIFLDGDCDASVVRLAKLAGWDADLAKLVDQGRKKCKT</sequence>
<dbReference type="KEGG" id="clec:106665282"/>
<feature type="binding site" evidence="8">
    <location>
        <position position="227"/>
    </location>
    <ligand>
        <name>Zn(2+)</name>
        <dbReference type="ChEBI" id="CHEBI:29105"/>
    </ligand>
</feature>
<feature type="binding site" evidence="8">
    <location>
        <position position="251"/>
    </location>
    <ligand>
        <name>Zn(2+)</name>
        <dbReference type="ChEBI" id="CHEBI:29105"/>
    </ligand>
</feature>
<keyword evidence="5" id="KW-0520">NAD</keyword>
<dbReference type="AlphaFoldDB" id="A0A8I6RLD5"/>
<feature type="active site" description="Proton acceptor" evidence="8">
    <location>
        <position position="216"/>
    </location>
</feature>
<feature type="domain" description="Deacetylase sirtuin-type" evidence="10">
    <location>
        <begin position="89"/>
        <end position="352"/>
    </location>
</feature>
<comment type="catalytic activity">
    <reaction evidence="6">
        <text>N(6)-hexadecanoyl-L-lysyl-[protein] + NAD(+) + H2O = 2''-O-hexadecanoyl-ADP-D-ribose + nicotinamide + L-lysyl-[protein]</text>
        <dbReference type="Rhea" id="RHEA:70563"/>
        <dbReference type="Rhea" id="RHEA-COMP:9752"/>
        <dbReference type="Rhea" id="RHEA-COMP:14175"/>
        <dbReference type="ChEBI" id="CHEBI:15377"/>
        <dbReference type="ChEBI" id="CHEBI:17154"/>
        <dbReference type="ChEBI" id="CHEBI:29969"/>
        <dbReference type="ChEBI" id="CHEBI:57540"/>
        <dbReference type="ChEBI" id="CHEBI:138936"/>
        <dbReference type="ChEBI" id="CHEBI:189673"/>
    </reaction>
    <physiologicalReaction direction="left-to-right" evidence="6">
        <dbReference type="Rhea" id="RHEA:70564"/>
    </physiologicalReaction>
</comment>
<dbReference type="OMA" id="ATHSCID"/>
<dbReference type="EnsemblMetazoa" id="XM_014391604.2">
    <property type="protein sequence ID" value="XP_014247090.1"/>
    <property type="gene ID" value="LOC106665282"/>
</dbReference>
<evidence type="ECO:0000256" key="1">
    <source>
        <dbReference type="ARBA" id="ARBA00001947"/>
    </source>
</evidence>
<comment type="cofactor">
    <cofactor evidence="1">
        <name>Zn(2+)</name>
        <dbReference type="ChEBI" id="CHEBI:29105"/>
    </cofactor>
</comment>
<dbReference type="PROSITE" id="PS50305">
    <property type="entry name" value="SIRTUIN"/>
    <property type="match status" value="1"/>
</dbReference>
<proteinExistence type="predicted"/>
<dbReference type="PANTHER" id="PTHR11085:SF6">
    <property type="entry name" value="NAD-DEPENDENT PROTEIN DEACETYLASE SIRTUIN-2"/>
    <property type="match status" value="1"/>
</dbReference>
<dbReference type="Gene3D" id="3.30.1600.10">
    <property type="entry name" value="SIR2/SIRT2 'Small Domain"/>
    <property type="match status" value="1"/>
</dbReference>
<dbReference type="CDD" id="cd01408">
    <property type="entry name" value="SIRT1"/>
    <property type="match status" value="1"/>
</dbReference>
<dbReference type="SUPFAM" id="SSF52467">
    <property type="entry name" value="DHS-like NAD/FAD-binding domain"/>
    <property type="match status" value="1"/>
</dbReference>
<gene>
    <name evidence="11" type="primary">106665282</name>
</gene>
<organism evidence="11 12">
    <name type="scientific">Cimex lectularius</name>
    <name type="common">Bed bug</name>
    <name type="synonym">Acanthia lectularia</name>
    <dbReference type="NCBI Taxonomy" id="79782"/>
    <lineage>
        <taxon>Eukaryota</taxon>
        <taxon>Metazoa</taxon>
        <taxon>Ecdysozoa</taxon>
        <taxon>Arthropoda</taxon>
        <taxon>Hexapoda</taxon>
        <taxon>Insecta</taxon>
        <taxon>Pterygota</taxon>
        <taxon>Neoptera</taxon>
        <taxon>Paraneoptera</taxon>
        <taxon>Hemiptera</taxon>
        <taxon>Heteroptera</taxon>
        <taxon>Panheteroptera</taxon>
        <taxon>Cimicomorpha</taxon>
        <taxon>Cimicidae</taxon>
        <taxon>Cimex</taxon>
    </lineage>
</organism>
<evidence type="ECO:0000256" key="8">
    <source>
        <dbReference type="PROSITE-ProRule" id="PRU00236"/>
    </source>
</evidence>
<dbReference type="Gene3D" id="3.40.50.1220">
    <property type="entry name" value="TPP-binding domain"/>
    <property type="match status" value="1"/>
</dbReference>
<dbReference type="Proteomes" id="UP000494040">
    <property type="component" value="Unassembled WGS sequence"/>
</dbReference>
<feature type="compositionally biased region" description="Basic and acidic residues" evidence="9">
    <location>
        <begin position="21"/>
        <end position="72"/>
    </location>
</feature>
<evidence type="ECO:0000259" key="10">
    <source>
        <dbReference type="PROSITE" id="PS50305"/>
    </source>
</evidence>
<dbReference type="GO" id="GO:0017136">
    <property type="term" value="F:histone deacetylase activity, NAD-dependent"/>
    <property type="evidence" value="ECO:0007669"/>
    <property type="project" value="TreeGrafter"/>
</dbReference>
<feature type="binding site" evidence="8">
    <location>
        <position position="248"/>
    </location>
    <ligand>
        <name>Zn(2+)</name>
        <dbReference type="ChEBI" id="CHEBI:29105"/>
    </ligand>
</feature>
<feature type="region of interest" description="Disordered" evidence="9">
    <location>
        <begin position="1"/>
        <end position="72"/>
    </location>
</feature>
<evidence type="ECO:0000313" key="11">
    <source>
        <dbReference type="EnsemblMetazoa" id="XP_014247090.1"/>
    </source>
</evidence>
<evidence type="ECO:0000256" key="6">
    <source>
        <dbReference type="ARBA" id="ARBA00048378"/>
    </source>
</evidence>
<dbReference type="InterPro" id="IPR026590">
    <property type="entry name" value="Ssirtuin_cat_dom"/>
</dbReference>
<dbReference type="InterPro" id="IPR050134">
    <property type="entry name" value="NAD-dep_sirtuin_deacylases"/>
</dbReference>
<dbReference type="InterPro" id="IPR003000">
    <property type="entry name" value="Sirtuin"/>
</dbReference>
<keyword evidence="12" id="KW-1185">Reference proteome</keyword>
<keyword evidence="2" id="KW-0808">Transferase</keyword>
<evidence type="ECO:0000256" key="4">
    <source>
        <dbReference type="ARBA" id="ARBA00022833"/>
    </source>
</evidence>
<comment type="catalytic activity">
    <reaction evidence="7">
        <text>N(6)-tetradecanoyl-L-lysyl-[protein] + NAD(+) + H2O = 2''-O-tetradecanoyl-ADP-D-ribose + nicotinamide + L-lysyl-[protein]</text>
        <dbReference type="Rhea" id="RHEA:70567"/>
        <dbReference type="Rhea" id="RHEA-COMP:9752"/>
        <dbReference type="Rhea" id="RHEA-COMP:15437"/>
        <dbReference type="ChEBI" id="CHEBI:15377"/>
        <dbReference type="ChEBI" id="CHEBI:17154"/>
        <dbReference type="ChEBI" id="CHEBI:29969"/>
        <dbReference type="ChEBI" id="CHEBI:57540"/>
        <dbReference type="ChEBI" id="CHEBI:141129"/>
        <dbReference type="ChEBI" id="CHEBI:189674"/>
    </reaction>
    <physiologicalReaction direction="left-to-right" evidence="7">
        <dbReference type="Rhea" id="RHEA:70568"/>
    </physiologicalReaction>
</comment>
<dbReference type="PANTHER" id="PTHR11085">
    <property type="entry name" value="NAD-DEPENDENT PROTEIN DEACYLASE SIRTUIN-5, MITOCHONDRIAL-RELATED"/>
    <property type="match status" value="1"/>
</dbReference>
<evidence type="ECO:0000256" key="5">
    <source>
        <dbReference type="ARBA" id="ARBA00023027"/>
    </source>
</evidence>
<evidence type="ECO:0000313" key="12">
    <source>
        <dbReference type="Proteomes" id="UP000494040"/>
    </source>
</evidence>
<dbReference type="Pfam" id="PF02146">
    <property type="entry name" value="SIR2"/>
    <property type="match status" value="1"/>
</dbReference>
<dbReference type="GO" id="GO:0070403">
    <property type="term" value="F:NAD+ binding"/>
    <property type="evidence" value="ECO:0007669"/>
    <property type="project" value="InterPro"/>
</dbReference>
<evidence type="ECO:0000256" key="9">
    <source>
        <dbReference type="SAM" id="MobiDB-lite"/>
    </source>
</evidence>
<feature type="binding site" evidence="8">
    <location>
        <position position="224"/>
    </location>
    <ligand>
        <name>Zn(2+)</name>
        <dbReference type="ChEBI" id="CHEBI:29105"/>
    </ligand>
</feature>
<name>A0A8I6RLD5_CIMLE</name>
<dbReference type="InterPro" id="IPR026591">
    <property type="entry name" value="Sirtuin_cat_small_dom_sf"/>
</dbReference>
<keyword evidence="3 8" id="KW-0479">Metal-binding</keyword>